<dbReference type="Proteomes" id="UP001230504">
    <property type="component" value="Unassembled WGS sequence"/>
</dbReference>
<dbReference type="AlphaFoldDB" id="A0AAD8V1A4"/>
<organism evidence="2 3">
    <name type="scientific">Colletotrichum navitas</name>
    <dbReference type="NCBI Taxonomy" id="681940"/>
    <lineage>
        <taxon>Eukaryota</taxon>
        <taxon>Fungi</taxon>
        <taxon>Dikarya</taxon>
        <taxon>Ascomycota</taxon>
        <taxon>Pezizomycotina</taxon>
        <taxon>Sordariomycetes</taxon>
        <taxon>Hypocreomycetidae</taxon>
        <taxon>Glomerellales</taxon>
        <taxon>Glomerellaceae</taxon>
        <taxon>Colletotrichum</taxon>
        <taxon>Colletotrichum graminicola species complex</taxon>
    </lineage>
</organism>
<evidence type="ECO:0000256" key="1">
    <source>
        <dbReference type="SAM" id="MobiDB-lite"/>
    </source>
</evidence>
<dbReference type="RefSeq" id="XP_060409659.1">
    <property type="nucleotide sequence ID" value="XM_060552926.1"/>
</dbReference>
<name>A0AAD8V1A4_9PEZI</name>
<feature type="compositionally biased region" description="Basic and acidic residues" evidence="1">
    <location>
        <begin position="16"/>
        <end position="32"/>
    </location>
</feature>
<gene>
    <name evidence="2" type="ORF">LY79DRAFT_389420</name>
</gene>
<keyword evidence="3" id="KW-1185">Reference proteome</keyword>
<sequence length="178" mass="19787">MSSPVFKCVCVCEKERERERERERKKEKDWAGRKLGTTPPLPPSLCCAVLLASSFFPLLRTQALHPYLFFDATISRIASARRQGKQKYPHPIDGEKGSVLVEYPLPTWSTECYAASPRLASPSMAAIQPNHPVYAMRDRAGLVPPSSSLTAHHPIQSHPIPSHPVSSCPVLSCHVFTE</sequence>
<evidence type="ECO:0000313" key="3">
    <source>
        <dbReference type="Proteomes" id="UP001230504"/>
    </source>
</evidence>
<dbReference type="GeneID" id="85437166"/>
<accession>A0AAD8V1A4</accession>
<dbReference type="EMBL" id="JAHLJV010000080">
    <property type="protein sequence ID" value="KAK1574109.1"/>
    <property type="molecule type" value="Genomic_DNA"/>
</dbReference>
<evidence type="ECO:0000313" key="2">
    <source>
        <dbReference type="EMBL" id="KAK1574109.1"/>
    </source>
</evidence>
<protein>
    <submittedName>
        <fullName evidence="2">Uncharacterized protein</fullName>
    </submittedName>
</protein>
<comment type="caution">
    <text evidence="2">The sequence shown here is derived from an EMBL/GenBank/DDBJ whole genome shotgun (WGS) entry which is preliminary data.</text>
</comment>
<proteinExistence type="predicted"/>
<feature type="region of interest" description="Disordered" evidence="1">
    <location>
        <begin position="16"/>
        <end position="35"/>
    </location>
</feature>
<reference evidence="2" key="1">
    <citation type="submission" date="2021-06" db="EMBL/GenBank/DDBJ databases">
        <title>Comparative genomics, transcriptomics and evolutionary studies reveal genomic signatures of adaptation to plant cell wall in hemibiotrophic fungi.</title>
        <authorList>
            <consortium name="DOE Joint Genome Institute"/>
            <person name="Baroncelli R."/>
            <person name="Diaz J.F."/>
            <person name="Benocci T."/>
            <person name="Peng M."/>
            <person name="Battaglia E."/>
            <person name="Haridas S."/>
            <person name="Andreopoulos W."/>
            <person name="Labutti K."/>
            <person name="Pangilinan J."/>
            <person name="Floch G.L."/>
            <person name="Makela M.R."/>
            <person name="Henrissat B."/>
            <person name="Grigoriev I.V."/>
            <person name="Crouch J.A."/>
            <person name="De Vries R.P."/>
            <person name="Sukno S.A."/>
            <person name="Thon M.R."/>
        </authorList>
    </citation>
    <scope>NUCLEOTIDE SEQUENCE</scope>
    <source>
        <strain evidence="2">CBS 125086</strain>
    </source>
</reference>